<dbReference type="WBParaSite" id="ACRNAN_scaffold6856.g27688.t1">
    <property type="protein sequence ID" value="ACRNAN_scaffold6856.g27688.t1"/>
    <property type="gene ID" value="ACRNAN_scaffold6856.g27688"/>
</dbReference>
<keyword evidence="1" id="KW-1185">Reference proteome</keyword>
<accession>A0A914EBH8</accession>
<proteinExistence type="predicted"/>
<dbReference type="Proteomes" id="UP000887540">
    <property type="component" value="Unplaced"/>
</dbReference>
<evidence type="ECO:0000313" key="2">
    <source>
        <dbReference type="WBParaSite" id="ACRNAN_scaffold6856.g27688.t1"/>
    </source>
</evidence>
<protein>
    <submittedName>
        <fullName evidence="2">Uncharacterized protein</fullName>
    </submittedName>
</protein>
<evidence type="ECO:0000313" key="1">
    <source>
        <dbReference type="Proteomes" id="UP000887540"/>
    </source>
</evidence>
<name>A0A914EBH8_9BILA</name>
<sequence>MMKDIMSHGLLQLNEKSRLRGDNLQGSIANPSSSSFVHWWMNPAAKARKKHVLPTTTAALAKNLMPKAMKKKEALFTGQPVRNSKA</sequence>
<dbReference type="AlphaFoldDB" id="A0A914EBH8"/>
<organism evidence="1 2">
    <name type="scientific">Acrobeloides nanus</name>
    <dbReference type="NCBI Taxonomy" id="290746"/>
    <lineage>
        <taxon>Eukaryota</taxon>
        <taxon>Metazoa</taxon>
        <taxon>Ecdysozoa</taxon>
        <taxon>Nematoda</taxon>
        <taxon>Chromadorea</taxon>
        <taxon>Rhabditida</taxon>
        <taxon>Tylenchina</taxon>
        <taxon>Cephalobomorpha</taxon>
        <taxon>Cephaloboidea</taxon>
        <taxon>Cephalobidae</taxon>
        <taxon>Acrobeloides</taxon>
    </lineage>
</organism>
<reference evidence="2" key="1">
    <citation type="submission" date="2022-11" db="UniProtKB">
        <authorList>
            <consortium name="WormBaseParasite"/>
        </authorList>
    </citation>
    <scope>IDENTIFICATION</scope>
</reference>